<protein>
    <recommendedName>
        <fullName evidence="2">FAD/NAD(P)-binding domain-containing protein</fullName>
    </recommendedName>
</protein>
<dbReference type="Gene3D" id="3.50.50.60">
    <property type="entry name" value="FAD/NAD(P)-binding domain"/>
    <property type="match status" value="2"/>
</dbReference>
<dbReference type="EMBL" id="CP087164">
    <property type="protein sequence ID" value="UGS36972.1"/>
    <property type="molecule type" value="Genomic_DNA"/>
</dbReference>
<evidence type="ECO:0000256" key="1">
    <source>
        <dbReference type="SAM" id="MobiDB-lite"/>
    </source>
</evidence>
<sequence length="391" mass="40820">MHVVIAGGGVAAVEAALALRDLAGDRVSMTLVSPRPDFVLTPMAVGEPFSAGHAGRRHLEALADEIGIGVVAGAVTRVRRDDHTVELTDGSELGYDVLLLAPGARPVAAYGHVHTFAAEDDPTALSGLIADLEEGWSHSVAFVVPPGVTWPLPAYELALLTARDVRAMGLDDVTITLITPETRPLDVFGTEASDAVAGILDDMGVAFEGSAQADVRAGGHIELGDGRTVDAQRIVALAVLDGPRIAGVPRDENGFIPIDGHARVIGAEDVYAAGDGTTFPVKQGGIATQQADAAAEAIAARAGAPVTPQPFRPVLRGQLLTGADSPFLRRDTADRHGETAEAALWWPPTKVAGRYLGPWLVEREPRRQGAPAERSIDIEVPLEHDVPDAAG</sequence>
<organism evidence="3 4">
    <name type="scientific">Capillimicrobium parvum</name>
    <dbReference type="NCBI Taxonomy" id="2884022"/>
    <lineage>
        <taxon>Bacteria</taxon>
        <taxon>Bacillati</taxon>
        <taxon>Actinomycetota</taxon>
        <taxon>Thermoleophilia</taxon>
        <taxon>Solirubrobacterales</taxon>
        <taxon>Capillimicrobiaceae</taxon>
        <taxon>Capillimicrobium</taxon>
    </lineage>
</organism>
<dbReference type="AlphaFoldDB" id="A0A9E7C1V2"/>
<dbReference type="InterPro" id="IPR052541">
    <property type="entry name" value="SQRD"/>
</dbReference>
<name>A0A9E7C1V2_9ACTN</name>
<dbReference type="KEGG" id="sbae:DSM104329_03384"/>
<gene>
    <name evidence="3" type="ORF">DSM104329_03384</name>
</gene>
<evidence type="ECO:0000259" key="2">
    <source>
        <dbReference type="Pfam" id="PF07992"/>
    </source>
</evidence>
<accession>A0A9E7C1V2</accession>
<dbReference type="GO" id="GO:0016491">
    <property type="term" value="F:oxidoreductase activity"/>
    <property type="evidence" value="ECO:0007669"/>
    <property type="project" value="InterPro"/>
</dbReference>
<keyword evidence="4" id="KW-1185">Reference proteome</keyword>
<dbReference type="Proteomes" id="UP001162834">
    <property type="component" value="Chromosome"/>
</dbReference>
<dbReference type="InterPro" id="IPR036188">
    <property type="entry name" value="FAD/NAD-bd_sf"/>
</dbReference>
<proteinExistence type="predicted"/>
<dbReference type="PANTHER" id="PTHR43755:SF1">
    <property type="entry name" value="FAD-DEPENDENT PYRIDINE NUCLEOTIDE-DISULPHIDE OXIDOREDUCTASE"/>
    <property type="match status" value="1"/>
</dbReference>
<reference evidence="3" key="1">
    <citation type="journal article" date="2022" name="Int. J. Syst. Evol. Microbiol.">
        <title>Pseudomonas aegrilactucae sp. nov. and Pseudomonas morbosilactucae sp. nov., pathogens causing bacterial rot of lettuce in Japan.</title>
        <authorList>
            <person name="Sawada H."/>
            <person name="Fujikawa T."/>
            <person name="Satou M."/>
        </authorList>
    </citation>
    <scope>NUCLEOTIDE SEQUENCE</scope>
    <source>
        <strain evidence="3">0166_1</strain>
    </source>
</reference>
<evidence type="ECO:0000313" key="3">
    <source>
        <dbReference type="EMBL" id="UGS36972.1"/>
    </source>
</evidence>
<feature type="domain" description="FAD/NAD(P)-binding" evidence="2">
    <location>
        <begin position="1"/>
        <end position="287"/>
    </location>
</feature>
<evidence type="ECO:0000313" key="4">
    <source>
        <dbReference type="Proteomes" id="UP001162834"/>
    </source>
</evidence>
<feature type="region of interest" description="Disordered" evidence="1">
    <location>
        <begin position="365"/>
        <end position="391"/>
    </location>
</feature>
<dbReference type="SUPFAM" id="SSF51905">
    <property type="entry name" value="FAD/NAD(P)-binding domain"/>
    <property type="match status" value="1"/>
</dbReference>
<feature type="compositionally biased region" description="Basic and acidic residues" evidence="1">
    <location>
        <begin position="374"/>
        <end position="391"/>
    </location>
</feature>
<dbReference type="InterPro" id="IPR023753">
    <property type="entry name" value="FAD/NAD-binding_dom"/>
</dbReference>
<dbReference type="PANTHER" id="PTHR43755">
    <property type="match status" value="1"/>
</dbReference>
<dbReference type="Pfam" id="PF07992">
    <property type="entry name" value="Pyr_redox_2"/>
    <property type="match status" value="1"/>
</dbReference>